<evidence type="ECO:0000313" key="2">
    <source>
        <dbReference type="Proteomes" id="UP001596439"/>
    </source>
</evidence>
<accession>A0ABW2PSJ2</accession>
<dbReference type="InterPro" id="IPR024211">
    <property type="entry name" value="DUF3841"/>
</dbReference>
<sequence>MGIYYTYQREEAWQQALKKGCLEASGEYALFSEGGLEEFKPAYDWMVEQYEKRIGISLNGNYPIWCWDEFPDLGRDGHIGEGNRGVVLTVEIPDEEVLASEFSYWHHVLSNFPLYETLEEYDREDEPDELFVRQSWERIFDKAWCEASVADQPNVGLIYQYVTHRIELTQVRGVMPFVGRGNNWLDRVTGMGWRIGYKLGLIRSKPFEWKV</sequence>
<name>A0ABW2PSJ2_9BACL</name>
<gene>
    <name evidence="1" type="ORF">ACFQO8_13555</name>
</gene>
<proteinExistence type="predicted"/>
<dbReference type="EMBL" id="JBHTCE010000004">
    <property type="protein sequence ID" value="MFC7391160.1"/>
    <property type="molecule type" value="Genomic_DNA"/>
</dbReference>
<dbReference type="Pfam" id="PF12952">
    <property type="entry name" value="DUF3841"/>
    <property type="match status" value="1"/>
</dbReference>
<evidence type="ECO:0000313" key="1">
    <source>
        <dbReference type="EMBL" id="MFC7391160.1"/>
    </source>
</evidence>
<organism evidence="1 2">
    <name type="scientific">Exiguobacterium aestuarii</name>
    <dbReference type="NCBI Taxonomy" id="273527"/>
    <lineage>
        <taxon>Bacteria</taxon>
        <taxon>Bacillati</taxon>
        <taxon>Bacillota</taxon>
        <taxon>Bacilli</taxon>
        <taxon>Bacillales</taxon>
        <taxon>Bacillales Family XII. Incertae Sedis</taxon>
        <taxon>Exiguobacterium</taxon>
    </lineage>
</organism>
<comment type="caution">
    <text evidence="1">The sequence shown here is derived from an EMBL/GenBank/DDBJ whole genome shotgun (WGS) entry which is preliminary data.</text>
</comment>
<dbReference type="RefSeq" id="WP_214790893.1">
    <property type="nucleotide sequence ID" value="NZ_JANIEL010000042.1"/>
</dbReference>
<keyword evidence="2" id="KW-1185">Reference proteome</keyword>
<protein>
    <submittedName>
        <fullName evidence="1">DUF3841 domain-containing protein</fullName>
    </submittedName>
</protein>
<reference evidence="2" key="1">
    <citation type="journal article" date="2019" name="Int. J. Syst. Evol. Microbiol.">
        <title>The Global Catalogue of Microorganisms (GCM) 10K type strain sequencing project: providing services to taxonomists for standard genome sequencing and annotation.</title>
        <authorList>
            <consortium name="The Broad Institute Genomics Platform"/>
            <consortium name="The Broad Institute Genome Sequencing Center for Infectious Disease"/>
            <person name="Wu L."/>
            <person name="Ma J."/>
        </authorList>
    </citation>
    <scope>NUCLEOTIDE SEQUENCE [LARGE SCALE GENOMIC DNA]</scope>
    <source>
        <strain evidence="2">CCUG 55590</strain>
    </source>
</reference>
<dbReference type="Proteomes" id="UP001596439">
    <property type="component" value="Unassembled WGS sequence"/>
</dbReference>